<reference evidence="1 2" key="1">
    <citation type="submission" date="2013-06" db="EMBL/GenBank/DDBJ databases">
        <authorList>
            <person name="Weinstock G."/>
            <person name="Sodergren E."/>
            <person name="Lobos E.A."/>
            <person name="Fulton L."/>
            <person name="Fulton R."/>
            <person name="Courtney L."/>
            <person name="Fronick C."/>
            <person name="O'Laughlin M."/>
            <person name="Godfrey J."/>
            <person name="Wilson R.M."/>
            <person name="Miner T."/>
            <person name="Farmer C."/>
            <person name="Delehaunty K."/>
            <person name="Cordes M."/>
            <person name="Minx P."/>
            <person name="Tomlinson C."/>
            <person name="Chen J."/>
            <person name="Wollam A."/>
            <person name="Pepin K.H."/>
            <person name="Bhonagiri V."/>
            <person name="Zhang X."/>
            <person name="Warren W."/>
            <person name="Mitreva M."/>
            <person name="Mardis E.R."/>
            <person name="Wilson R.K."/>
        </authorList>
    </citation>
    <scope>NUCLEOTIDE SEQUENCE [LARGE SCALE GENOMIC DNA]</scope>
    <source>
        <strain evidence="1 2">F0570</strain>
    </source>
</reference>
<sequence>MPAGLMREDESSLFVLWQHSAYSDKEPLHFQEIFSIGRMAGPIFSP</sequence>
<dbReference type="AlphaFoldDB" id="A0A0E2LNZ9"/>
<comment type="caution">
    <text evidence="1">The sequence shown here is derived from an EMBL/GenBank/DDBJ whole genome shotgun (WGS) entry which is preliminary data.</text>
</comment>
<accession>A0A0E2LNZ9</accession>
<name>A0A0E2LNZ9_PORGN</name>
<organism evidence="1 2">
    <name type="scientific">Porphyromonas gingivalis F0570</name>
    <dbReference type="NCBI Taxonomy" id="1227271"/>
    <lineage>
        <taxon>Bacteria</taxon>
        <taxon>Pseudomonadati</taxon>
        <taxon>Bacteroidota</taxon>
        <taxon>Bacteroidia</taxon>
        <taxon>Bacteroidales</taxon>
        <taxon>Porphyromonadaceae</taxon>
        <taxon>Porphyromonas</taxon>
    </lineage>
</organism>
<protein>
    <submittedName>
        <fullName evidence="1">Uncharacterized protein</fullName>
    </submittedName>
</protein>
<dbReference type="EMBL" id="AWUW01000130">
    <property type="protein sequence ID" value="ERJ64516.1"/>
    <property type="molecule type" value="Genomic_DNA"/>
</dbReference>
<dbReference type="HOGENOM" id="CLU_3274347_0_0_10"/>
<evidence type="ECO:0000313" key="1">
    <source>
        <dbReference type="EMBL" id="ERJ64516.1"/>
    </source>
</evidence>
<dbReference type="Proteomes" id="UP000016630">
    <property type="component" value="Unassembled WGS sequence"/>
</dbReference>
<evidence type="ECO:0000313" key="2">
    <source>
        <dbReference type="Proteomes" id="UP000016630"/>
    </source>
</evidence>
<dbReference type="PATRIC" id="fig|1227271.3.peg.1543"/>
<proteinExistence type="predicted"/>
<gene>
    <name evidence="1" type="ORF">HMPREF1555_01772</name>
</gene>